<dbReference type="Proteomes" id="UP000642488">
    <property type="component" value="Unassembled WGS sequence"/>
</dbReference>
<keyword evidence="2" id="KW-1185">Reference proteome</keyword>
<name>A0A934IG84_9RHOB</name>
<dbReference type="EMBL" id="JAEKPD010000005">
    <property type="protein sequence ID" value="MBJ3762236.1"/>
    <property type="molecule type" value="Genomic_DNA"/>
</dbReference>
<gene>
    <name evidence="1" type="ORF">ILP92_05695</name>
</gene>
<organism evidence="1 2">
    <name type="scientific">Palleronia pontilimi</name>
    <dbReference type="NCBI Taxonomy" id="1964209"/>
    <lineage>
        <taxon>Bacteria</taxon>
        <taxon>Pseudomonadati</taxon>
        <taxon>Pseudomonadota</taxon>
        <taxon>Alphaproteobacteria</taxon>
        <taxon>Rhodobacterales</taxon>
        <taxon>Roseobacteraceae</taxon>
        <taxon>Palleronia</taxon>
    </lineage>
</organism>
<evidence type="ECO:0000313" key="1">
    <source>
        <dbReference type="EMBL" id="MBJ3762236.1"/>
    </source>
</evidence>
<comment type="caution">
    <text evidence="1">The sequence shown here is derived from an EMBL/GenBank/DDBJ whole genome shotgun (WGS) entry which is preliminary data.</text>
</comment>
<accession>A0A934IG84</accession>
<proteinExistence type="predicted"/>
<dbReference type="AlphaFoldDB" id="A0A934IG84"/>
<reference evidence="1" key="1">
    <citation type="submission" date="2020-12" db="EMBL/GenBank/DDBJ databases">
        <title>Bacterial taxonomy.</title>
        <authorList>
            <person name="Pan X."/>
        </authorList>
    </citation>
    <scope>NUCLEOTIDE SEQUENCE</scope>
    <source>
        <strain evidence="1">KCTC 52957</strain>
    </source>
</reference>
<dbReference type="RefSeq" id="WP_198915409.1">
    <property type="nucleotide sequence ID" value="NZ_JAEKPD010000005.1"/>
</dbReference>
<protein>
    <submittedName>
        <fullName evidence="1">Uncharacterized protein</fullName>
    </submittedName>
</protein>
<sequence length="277" mass="30190">MTDTIEDETSEPVGGRDFSYDLMPGVSIALERRGPELLVCFGVNDALAHVTDDMECSLLRIDTDDAEKLHSDQMVGYFDALLDSTLLDEFDSVLFVGVGATAAAALGYSICAPMARVLVLGPRGALPQTGRYAPSAANLAVAEQIHVVFDPRDAEQRLMAQKIAARGAKALPMRFGMSGDLIEDLDELGALESVLGDAVDGELGARAYFQALRTRRRNNLYLRTLTGRLTNPDRPVLRALVLRHIGEKLGRRRYMAQYERVVEELAAKGIRVPSPAS</sequence>
<evidence type="ECO:0000313" key="2">
    <source>
        <dbReference type="Proteomes" id="UP000642488"/>
    </source>
</evidence>